<dbReference type="Proteomes" id="UP001196413">
    <property type="component" value="Unassembled WGS sequence"/>
</dbReference>
<gene>
    <name evidence="2" type="ORF">KIN20_026554</name>
</gene>
<accession>A0AAD5QY88</accession>
<feature type="region of interest" description="Disordered" evidence="1">
    <location>
        <begin position="47"/>
        <end position="94"/>
    </location>
</feature>
<organism evidence="2 3">
    <name type="scientific">Parelaphostrongylus tenuis</name>
    <name type="common">Meningeal worm</name>
    <dbReference type="NCBI Taxonomy" id="148309"/>
    <lineage>
        <taxon>Eukaryota</taxon>
        <taxon>Metazoa</taxon>
        <taxon>Ecdysozoa</taxon>
        <taxon>Nematoda</taxon>
        <taxon>Chromadorea</taxon>
        <taxon>Rhabditida</taxon>
        <taxon>Rhabditina</taxon>
        <taxon>Rhabditomorpha</taxon>
        <taxon>Strongyloidea</taxon>
        <taxon>Metastrongylidae</taxon>
        <taxon>Parelaphostrongylus</taxon>
    </lineage>
</organism>
<comment type="caution">
    <text evidence="2">The sequence shown here is derived from an EMBL/GenBank/DDBJ whole genome shotgun (WGS) entry which is preliminary data.</text>
</comment>
<keyword evidence="3" id="KW-1185">Reference proteome</keyword>
<protein>
    <submittedName>
        <fullName evidence="2">Uncharacterized protein</fullName>
    </submittedName>
</protein>
<proteinExistence type="predicted"/>
<feature type="compositionally biased region" description="Polar residues" evidence="1">
    <location>
        <begin position="85"/>
        <end position="94"/>
    </location>
</feature>
<dbReference type="AlphaFoldDB" id="A0AAD5QY88"/>
<reference evidence="2" key="1">
    <citation type="submission" date="2021-06" db="EMBL/GenBank/DDBJ databases">
        <title>Parelaphostrongylus tenuis whole genome reference sequence.</title>
        <authorList>
            <person name="Garwood T.J."/>
            <person name="Larsen P.A."/>
            <person name="Fountain-Jones N.M."/>
            <person name="Garbe J.R."/>
            <person name="Macchietto M.G."/>
            <person name="Kania S.A."/>
            <person name="Gerhold R.W."/>
            <person name="Richards J.E."/>
            <person name="Wolf T.M."/>
        </authorList>
    </citation>
    <scope>NUCLEOTIDE SEQUENCE</scope>
    <source>
        <strain evidence="2">MNPRO001-30</strain>
        <tissue evidence="2">Meninges</tissue>
    </source>
</reference>
<name>A0AAD5QY88_PARTN</name>
<evidence type="ECO:0000313" key="2">
    <source>
        <dbReference type="EMBL" id="KAJ1366039.1"/>
    </source>
</evidence>
<dbReference type="EMBL" id="JAHQIW010005450">
    <property type="protein sequence ID" value="KAJ1366039.1"/>
    <property type="molecule type" value="Genomic_DNA"/>
</dbReference>
<sequence>MGTFMHKRSIGYALAVVKRRSIISGTCHLPEYQVLDDFTTGDREWKHAGIRPQKGANSESEPLLPSKNRKSNMVNGEVKKDRKQANNSVLSDKK</sequence>
<evidence type="ECO:0000313" key="3">
    <source>
        <dbReference type="Proteomes" id="UP001196413"/>
    </source>
</evidence>
<evidence type="ECO:0000256" key="1">
    <source>
        <dbReference type="SAM" id="MobiDB-lite"/>
    </source>
</evidence>